<dbReference type="InterPro" id="IPR004870">
    <property type="entry name" value="Nucleoporin_Nup155"/>
</dbReference>
<dbReference type="Proteomes" id="UP000266841">
    <property type="component" value="Unassembled WGS sequence"/>
</dbReference>
<organism evidence="2 3">
    <name type="scientific">Thalassiosira oceanica</name>
    <name type="common">Marine diatom</name>
    <dbReference type="NCBI Taxonomy" id="159749"/>
    <lineage>
        <taxon>Eukaryota</taxon>
        <taxon>Sar</taxon>
        <taxon>Stramenopiles</taxon>
        <taxon>Ochrophyta</taxon>
        <taxon>Bacillariophyta</taxon>
        <taxon>Coscinodiscophyceae</taxon>
        <taxon>Thalassiosirophycidae</taxon>
        <taxon>Thalassiosirales</taxon>
        <taxon>Thalassiosiraceae</taxon>
        <taxon>Thalassiosira</taxon>
    </lineage>
</organism>
<evidence type="ECO:0000313" key="3">
    <source>
        <dbReference type="Proteomes" id="UP000266841"/>
    </source>
</evidence>
<dbReference type="Gene3D" id="1.20.58.1780">
    <property type="match status" value="1"/>
</dbReference>
<sequence length="685" mass="73725">MSALIRLIKRLLKGQSQSKSEIHTSGMGKHCVVGVDMSRHAVLMALAGSCVIPGCKARNCFGMLCLGGGICPVCGEVGQCRSASTRKYQDCKNIVGFGKQMNQMVKSRGYCTKCLAPWAFGDHHTSGSSVDCAIQSRLQRVVLEKKPAGHVRTSGRGIGPAGPRASGGQPHGSTREEAPRHVPSDDEGRRESRAPDPAARHDEVRGGVESDLVRVDPRPFWGLLSDVAEDGRPRLLSGDAEDGVLSTPQPPPRRTAGRGASRRRRMTPRRPGLDQVRVDPPPLSGGAEDGVLSQPRPPPRRTATRKTACYRAKQHRAEAAPGPDGDDNGPGSEPPPHGRFRYVSTFVTSRRRPPAAVGKPSFAYFPVDYLLHDVWRPDEPTDFRERYLLDATPYERSEDNGITLRNPRNNAIPLASAEMDFFDIILLTKQFWPVGPTGQDNRAEWAPGFWKELCPPWAASTTALRGGRSTRLSPWILDPQPAALPSSSSAHLSLPPPSGPSVLVVNAGGLHLFRGRTDLDSLSSALPRAGGSVRDDASVRSYFDERGGTEAAASCLALAATSPDPRVRARAADAAFANARRAAPAPGRADGALEFRPSSLYDGLVRAAGRLLRPVWHRPPVVVTEGVPVRARGVLANSREGRAAPRRRRAPRGPVPARGAEGPDEEEVRPRRVVRARRAVGGPGG</sequence>
<feature type="region of interest" description="Disordered" evidence="1">
    <location>
        <begin position="636"/>
        <end position="685"/>
    </location>
</feature>
<dbReference type="AlphaFoldDB" id="K0SZI5"/>
<protein>
    <submittedName>
        <fullName evidence="2">Uncharacterized protein</fullName>
    </submittedName>
</protein>
<dbReference type="GO" id="GO:0006606">
    <property type="term" value="P:protein import into nucleus"/>
    <property type="evidence" value="ECO:0007669"/>
    <property type="project" value="TreeGrafter"/>
</dbReference>
<feature type="compositionally biased region" description="Basic and acidic residues" evidence="1">
    <location>
        <begin position="173"/>
        <end position="210"/>
    </location>
</feature>
<dbReference type="GO" id="GO:0044611">
    <property type="term" value="C:nuclear pore inner ring"/>
    <property type="evidence" value="ECO:0007669"/>
    <property type="project" value="TreeGrafter"/>
</dbReference>
<feature type="region of interest" description="Disordered" evidence="1">
    <location>
        <begin position="234"/>
        <end position="340"/>
    </location>
</feature>
<comment type="caution">
    <text evidence="2">The sequence shown here is derived from an EMBL/GenBank/DDBJ whole genome shotgun (WGS) entry which is preliminary data.</text>
</comment>
<name>K0SZI5_THAOC</name>
<dbReference type="EMBL" id="AGNL01014941">
    <property type="protein sequence ID" value="EJK66461.1"/>
    <property type="molecule type" value="Genomic_DNA"/>
</dbReference>
<dbReference type="GO" id="GO:0036228">
    <property type="term" value="P:protein localization to nuclear inner membrane"/>
    <property type="evidence" value="ECO:0007669"/>
    <property type="project" value="TreeGrafter"/>
</dbReference>
<dbReference type="PANTHER" id="PTHR10350:SF6">
    <property type="entry name" value="NUCLEAR PORE COMPLEX PROTEIN NUP155"/>
    <property type="match status" value="1"/>
</dbReference>
<gene>
    <name evidence="2" type="ORF">THAOC_12623</name>
</gene>
<dbReference type="PANTHER" id="PTHR10350">
    <property type="entry name" value="NUCLEAR PORE COMPLEX PROTEIN NUP155"/>
    <property type="match status" value="1"/>
</dbReference>
<evidence type="ECO:0000313" key="2">
    <source>
        <dbReference type="EMBL" id="EJK66461.1"/>
    </source>
</evidence>
<dbReference type="GO" id="GO:0000972">
    <property type="term" value="P:transcription-dependent tethering of RNA polymerase II gene DNA at nuclear periphery"/>
    <property type="evidence" value="ECO:0007669"/>
    <property type="project" value="TreeGrafter"/>
</dbReference>
<reference evidence="2 3" key="1">
    <citation type="journal article" date="2012" name="Genome Biol.">
        <title>Genome and low-iron response of an oceanic diatom adapted to chronic iron limitation.</title>
        <authorList>
            <person name="Lommer M."/>
            <person name="Specht M."/>
            <person name="Roy A.S."/>
            <person name="Kraemer L."/>
            <person name="Andreson R."/>
            <person name="Gutowska M.A."/>
            <person name="Wolf J."/>
            <person name="Bergner S.V."/>
            <person name="Schilhabel M.B."/>
            <person name="Klostermeier U.C."/>
            <person name="Beiko R.G."/>
            <person name="Rosenstiel P."/>
            <person name="Hippler M."/>
            <person name="Laroche J."/>
        </authorList>
    </citation>
    <scope>NUCLEOTIDE SEQUENCE [LARGE SCALE GENOMIC DNA]</scope>
    <source>
        <strain evidence="2 3">CCMP1005</strain>
    </source>
</reference>
<dbReference type="GO" id="GO:0017056">
    <property type="term" value="F:structural constituent of nuclear pore"/>
    <property type="evidence" value="ECO:0007669"/>
    <property type="project" value="InterPro"/>
</dbReference>
<dbReference type="GO" id="GO:0006405">
    <property type="term" value="P:RNA export from nucleus"/>
    <property type="evidence" value="ECO:0007669"/>
    <property type="project" value="TreeGrafter"/>
</dbReference>
<feature type="region of interest" description="Disordered" evidence="1">
    <location>
        <begin position="145"/>
        <end position="210"/>
    </location>
</feature>
<evidence type="ECO:0000256" key="1">
    <source>
        <dbReference type="SAM" id="MobiDB-lite"/>
    </source>
</evidence>
<keyword evidence="3" id="KW-1185">Reference proteome</keyword>
<proteinExistence type="predicted"/>
<accession>K0SZI5</accession>